<dbReference type="Pfam" id="PF13581">
    <property type="entry name" value="HATPase_c_2"/>
    <property type="match status" value="1"/>
</dbReference>
<keyword evidence="1" id="KW-0808">Transferase</keyword>
<organism evidence="3">
    <name type="scientific">uncultured Solirubrobacteraceae bacterium</name>
    <dbReference type="NCBI Taxonomy" id="1162706"/>
    <lineage>
        <taxon>Bacteria</taxon>
        <taxon>Bacillati</taxon>
        <taxon>Actinomycetota</taxon>
        <taxon>Thermoleophilia</taxon>
        <taxon>Solirubrobacterales</taxon>
        <taxon>Solirubrobacteraceae</taxon>
        <taxon>environmental samples</taxon>
    </lineage>
</organism>
<dbReference type="PANTHER" id="PTHR35526">
    <property type="entry name" value="ANTI-SIGMA-F FACTOR RSBW-RELATED"/>
    <property type="match status" value="1"/>
</dbReference>
<evidence type="ECO:0000313" key="3">
    <source>
        <dbReference type="EMBL" id="CAA9488668.1"/>
    </source>
</evidence>
<protein>
    <recommendedName>
        <fullName evidence="2">Histidine kinase/HSP90-like ATPase domain-containing protein</fullName>
    </recommendedName>
</protein>
<dbReference type="InterPro" id="IPR036890">
    <property type="entry name" value="HATPase_C_sf"/>
</dbReference>
<dbReference type="SUPFAM" id="SSF55874">
    <property type="entry name" value="ATPase domain of HSP90 chaperone/DNA topoisomerase II/histidine kinase"/>
    <property type="match status" value="1"/>
</dbReference>
<name>A0A6J4SAH4_9ACTN</name>
<dbReference type="GO" id="GO:0004674">
    <property type="term" value="F:protein serine/threonine kinase activity"/>
    <property type="evidence" value="ECO:0007669"/>
    <property type="project" value="UniProtKB-KW"/>
</dbReference>
<feature type="domain" description="Histidine kinase/HSP90-like ATPase" evidence="2">
    <location>
        <begin position="19"/>
        <end position="115"/>
    </location>
</feature>
<dbReference type="InterPro" id="IPR050267">
    <property type="entry name" value="Anti-sigma-factor_SerPK"/>
</dbReference>
<reference evidence="3" key="1">
    <citation type="submission" date="2020-02" db="EMBL/GenBank/DDBJ databases">
        <authorList>
            <person name="Meier V. D."/>
        </authorList>
    </citation>
    <scope>NUCLEOTIDE SEQUENCE</scope>
    <source>
        <strain evidence="3">AVDCRST_MAG53</strain>
    </source>
</reference>
<evidence type="ECO:0000256" key="1">
    <source>
        <dbReference type="ARBA" id="ARBA00022527"/>
    </source>
</evidence>
<gene>
    <name evidence="3" type="ORF">AVDCRST_MAG53-1156</name>
</gene>
<sequence length="120" mass="12254">MRRAAVQFAAAHNVEDPPINALRLALAEAVNNTVVHAYAGGGQVGSVTVAVDVEFGDREVCIRVTDHGRGMGPRVDSPGLGLGLPLMSTLADTVNVRAPAASCGTEVAMSFKLGADDALG</sequence>
<dbReference type="InterPro" id="IPR003594">
    <property type="entry name" value="HATPase_dom"/>
</dbReference>
<dbReference type="SMART" id="SM00387">
    <property type="entry name" value="HATPase_c"/>
    <property type="match status" value="1"/>
</dbReference>
<evidence type="ECO:0000259" key="2">
    <source>
        <dbReference type="SMART" id="SM00387"/>
    </source>
</evidence>
<accession>A0A6J4SAH4</accession>
<dbReference type="AlphaFoldDB" id="A0A6J4SAH4"/>
<keyword evidence="1" id="KW-0418">Kinase</keyword>
<dbReference type="CDD" id="cd16936">
    <property type="entry name" value="HATPase_RsbW-like"/>
    <property type="match status" value="1"/>
</dbReference>
<dbReference type="Gene3D" id="3.30.565.10">
    <property type="entry name" value="Histidine kinase-like ATPase, C-terminal domain"/>
    <property type="match status" value="1"/>
</dbReference>
<dbReference type="PANTHER" id="PTHR35526:SF3">
    <property type="entry name" value="ANTI-SIGMA-F FACTOR RSBW"/>
    <property type="match status" value="1"/>
</dbReference>
<keyword evidence="1" id="KW-0723">Serine/threonine-protein kinase</keyword>
<proteinExistence type="predicted"/>
<dbReference type="EMBL" id="CADCVR010000039">
    <property type="protein sequence ID" value="CAA9488668.1"/>
    <property type="molecule type" value="Genomic_DNA"/>
</dbReference>